<dbReference type="HAMAP" id="MF_01632">
    <property type="entry name" value="UbiC"/>
    <property type="match status" value="1"/>
</dbReference>
<protein>
    <recommendedName>
        <fullName evidence="4">Probable chorismate pyruvate-lyase</fullName>
        <shortName evidence="4">CL</shortName>
        <shortName evidence="4">CPL</shortName>
        <ecNumber evidence="4">4.1.3.40</ecNumber>
    </recommendedName>
</protein>
<feature type="binding site" evidence="4">
    <location>
        <position position="117"/>
    </location>
    <ligand>
        <name>substrate</name>
    </ligand>
</feature>
<keyword evidence="6" id="KW-1185">Reference proteome</keyword>
<feature type="binding site" evidence="4">
    <location>
        <position position="79"/>
    </location>
    <ligand>
        <name>substrate</name>
    </ligand>
</feature>
<evidence type="ECO:0000256" key="1">
    <source>
        <dbReference type="ARBA" id="ARBA00022490"/>
    </source>
</evidence>
<dbReference type="InterPro" id="IPR007440">
    <property type="entry name" value="Chorismate--pyruvate_lyase"/>
</dbReference>
<comment type="catalytic activity">
    <reaction evidence="4">
        <text>chorismate = 4-hydroxybenzoate + pyruvate</text>
        <dbReference type="Rhea" id="RHEA:16505"/>
        <dbReference type="ChEBI" id="CHEBI:15361"/>
        <dbReference type="ChEBI" id="CHEBI:17879"/>
        <dbReference type="ChEBI" id="CHEBI:29748"/>
        <dbReference type="EC" id="4.1.3.40"/>
    </reaction>
</comment>
<gene>
    <name evidence="4" type="primary">ubiC</name>
    <name evidence="5" type="ORF">TOI97_11680</name>
</gene>
<evidence type="ECO:0000313" key="6">
    <source>
        <dbReference type="Proteomes" id="UP001294570"/>
    </source>
</evidence>
<dbReference type="GO" id="GO:0008813">
    <property type="term" value="F:chorismate lyase activity"/>
    <property type="evidence" value="ECO:0007669"/>
    <property type="project" value="UniProtKB-EC"/>
</dbReference>
<keyword evidence="3 4" id="KW-0456">Lyase</keyword>
<evidence type="ECO:0000256" key="4">
    <source>
        <dbReference type="HAMAP-Rule" id="MF_01632"/>
    </source>
</evidence>
<accession>A0ABU5GTA5</accession>
<proteinExistence type="inferred from homology"/>
<dbReference type="EMBL" id="JAXIVU010000021">
    <property type="protein sequence ID" value="MDY7220222.1"/>
    <property type="molecule type" value="Genomic_DNA"/>
</dbReference>
<dbReference type="Proteomes" id="UP001294570">
    <property type="component" value="Unassembled WGS sequence"/>
</dbReference>
<dbReference type="SUPFAM" id="SSF64288">
    <property type="entry name" value="Chorismate lyase-like"/>
    <property type="match status" value="1"/>
</dbReference>
<evidence type="ECO:0000313" key="5">
    <source>
        <dbReference type="EMBL" id="MDY7220222.1"/>
    </source>
</evidence>
<evidence type="ECO:0000256" key="2">
    <source>
        <dbReference type="ARBA" id="ARBA00022688"/>
    </source>
</evidence>
<evidence type="ECO:0000256" key="3">
    <source>
        <dbReference type="ARBA" id="ARBA00023239"/>
    </source>
</evidence>
<dbReference type="Pfam" id="PF04345">
    <property type="entry name" value="Chor_lyase"/>
    <property type="match status" value="1"/>
</dbReference>
<feature type="binding site" evidence="4">
    <location>
        <position position="174"/>
    </location>
    <ligand>
        <name>substrate</name>
    </ligand>
</feature>
<comment type="similarity">
    <text evidence="4">Belongs to the UbiC family.</text>
</comment>
<dbReference type="EC" id="4.1.3.40" evidence="4"/>
<name>A0ABU5GTA5_9GAMM</name>
<comment type="caution">
    <text evidence="4">Lacks conserved residue(s) required for the propagation of feature annotation.</text>
</comment>
<dbReference type="PANTHER" id="PTHR38683:SF1">
    <property type="entry name" value="CHORISMATE PYRUVATE-LYASE"/>
    <property type="match status" value="1"/>
</dbReference>
<sequence>MSNPTLSTPDSNRERWRTTATENSALNNWLFDQGSLTQRLTQLCRHTFRVQVLYEGWQILTNSECQALNIAHNSCGWVREVFLCDGVTPWVFARSVAGQSALQASGFNMEQLGTRSLGQLLFSHPAFNRGEMYITQIPCNQLPEIAQQQAMAQSHLWARRSCFIKNTLGVLVAEVFLPKLWQDIHHPMFNNH</sequence>
<keyword evidence="4" id="KW-0670">Pyruvate</keyword>
<dbReference type="InterPro" id="IPR028978">
    <property type="entry name" value="Chorismate_lyase_/UTRA_dom_sf"/>
</dbReference>
<comment type="subcellular location">
    <subcellularLocation>
        <location evidence="4">Cytoplasm</location>
    </subcellularLocation>
</comment>
<dbReference type="Gene3D" id="3.40.1410.10">
    <property type="entry name" value="Chorismate lyase-like"/>
    <property type="match status" value="1"/>
</dbReference>
<reference evidence="5 6" key="1">
    <citation type="submission" date="2023-12" db="EMBL/GenBank/DDBJ databases">
        <title>Denitrificimonas halotolerans sp. nov.,a novel species isolated from landfill leachate.</title>
        <authorList>
            <person name="Wang S."/>
        </authorList>
    </citation>
    <scope>NUCLEOTIDE SEQUENCE [LARGE SCALE GENOMIC DNA]</scope>
    <source>
        <strain evidence="5 6">JX-1</strain>
    </source>
</reference>
<dbReference type="PANTHER" id="PTHR38683">
    <property type="entry name" value="CHORISMATE PYRUVATE-LYASE"/>
    <property type="match status" value="1"/>
</dbReference>
<keyword evidence="1 4" id="KW-0963">Cytoplasm</keyword>
<comment type="caution">
    <text evidence="5">The sequence shown here is derived from an EMBL/GenBank/DDBJ whole genome shotgun (WGS) entry which is preliminary data.</text>
</comment>
<comment type="pathway">
    <text evidence="4">Cofactor biosynthesis; ubiquinone biosynthesis.</text>
</comment>
<comment type="function">
    <text evidence="4">Removes the pyruvyl group from chorismate, with concomitant aromatization of the ring, to provide 4-hydroxybenzoate (4HB) for the ubiquinone pathway.</text>
</comment>
<keyword evidence="2 4" id="KW-0831">Ubiquinone biosynthesis</keyword>
<organism evidence="5 6">
    <name type="scientific">Denitrificimonas halotolerans</name>
    <dbReference type="NCBI Taxonomy" id="3098930"/>
    <lineage>
        <taxon>Bacteria</taxon>
        <taxon>Pseudomonadati</taxon>
        <taxon>Pseudomonadota</taxon>
        <taxon>Gammaproteobacteria</taxon>
        <taxon>Pseudomonadales</taxon>
        <taxon>Pseudomonadaceae</taxon>
        <taxon>Denitrificimonas</taxon>
    </lineage>
</organism>